<dbReference type="PANTHER" id="PTHR12526:SF630">
    <property type="entry name" value="GLYCOSYLTRANSFERASE"/>
    <property type="match status" value="1"/>
</dbReference>
<accession>A0ABP8ZVC7</accession>
<gene>
    <name evidence="2" type="ORF">GCM10023230_16200</name>
</gene>
<name>A0ABP8ZVC7_9FLAO</name>
<comment type="caution">
    <text evidence="2">The sequence shown here is derived from an EMBL/GenBank/DDBJ whole genome shotgun (WGS) entry which is preliminary data.</text>
</comment>
<evidence type="ECO:0000259" key="1">
    <source>
        <dbReference type="Pfam" id="PF00534"/>
    </source>
</evidence>
<organism evidence="2 3">
    <name type="scientific">Flavobacterium hankyongi</name>
    <dbReference type="NCBI Taxonomy" id="1176532"/>
    <lineage>
        <taxon>Bacteria</taxon>
        <taxon>Pseudomonadati</taxon>
        <taxon>Bacteroidota</taxon>
        <taxon>Flavobacteriia</taxon>
        <taxon>Flavobacteriales</taxon>
        <taxon>Flavobacteriaceae</taxon>
        <taxon>Flavobacterium</taxon>
    </lineage>
</organism>
<feature type="domain" description="Glycosyl transferase family 1" evidence="1">
    <location>
        <begin position="190"/>
        <end position="345"/>
    </location>
</feature>
<dbReference type="RefSeq" id="WP_264541913.1">
    <property type="nucleotide sequence ID" value="NZ_BAABIP010000014.1"/>
</dbReference>
<evidence type="ECO:0000313" key="2">
    <source>
        <dbReference type="EMBL" id="GAA4767190.1"/>
    </source>
</evidence>
<reference evidence="3" key="1">
    <citation type="journal article" date="2019" name="Int. J. Syst. Evol. Microbiol.">
        <title>The Global Catalogue of Microorganisms (GCM) 10K type strain sequencing project: providing services to taxonomists for standard genome sequencing and annotation.</title>
        <authorList>
            <consortium name="The Broad Institute Genomics Platform"/>
            <consortium name="The Broad Institute Genome Sequencing Center for Infectious Disease"/>
            <person name="Wu L."/>
            <person name="Ma J."/>
        </authorList>
    </citation>
    <scope>NUCLEOTIDE SEQUENCE [LARGE SCALE GENOMIC DNA]</scope>
    <source>
        <strain evidence="3">JCM 18198</strain>
    </source>
</reference>
<dbReference type="SUPFAM" id="SSF53756">
    <property type="entry name" value="UDP-Glycosyltransferase/glycogen phosphorylase"/>
    <property type="match status" value="1"/>
</dbReference>
<dbReference type="Proteomes" id="UP001500141">
    <property type="component" value="Unassembled WGS sequence"/>
</dbReference>
<dbReference type="Pfam" id="PF00534">
    <property type="entry name" value="Glycos_transf_1"/>
    <property type="match status" value="1"/>
</dbReference>
<keyword evidence="3" id="KW-1185">Reference proteome</keyword>
<dbReference type="CDD" id="cd03811">
    <property type="entry name" value="GT4_GT28_WabH-like"/>
    <property type="match status" value="1"/>
</dbReference>
<dbReference type="Gene3D" id="3.40.50.2000">
    <property type="entry name" value="Glycogen Phosphorylase B"/>
    <property type="match status" value="2"/>
</dbReference>
<proteinExistence type="predicted"/>
<dbReference type="PANTHER" id="PTHR12526">
    <property type="entry name" value="GLYCOSYLTRANSFERASE"/>
    <property type="match status" value="1"/>
</dbReference>
<sequence length="365" mass="41796">MPIKKTKKKVLLVTTSLANGGAERSTALLSILLTQLGYEVHITTVLNKIEFEYEGQLLNLGLLKEKNNTVLGRINRFFVFRKYIKKHEFDYIIDNRTRTKTVLEFIISNFVYNLSLPIYMVRSGNIHLYFPKNKFIAKTIYKKAYAIIGVSREIETEIKSVFHYMNVKTIYNPIHEQILMRQSLALDILGNFILAYGRIDDEVKNYTLLINAYAKSNLPKMSIQLFIIGEGQDLEMLKEKVSQLNLSDKILFKGKLVNPFPYVKKAIFTTLTSKYEGFPRVIIESLALETPVVTVNCKSGPAEIVINGVNGLLVENNNPDILAQAMNRMIEDKILYENCKMNAKESIKHLSLDNVSKDWQKIIEG</sequence>
<dbReference type="InterPro" id="IPR001296">
    <property type="entry name" value="Glyco_trans_1"/>
</dbReference>
<dbReference type="EMBL" id="BAABIP010000014">
    <property type="protein sequence ID" value="GAA4767190.1"/>
    <property type="molecule type" value="Genomic_DNA"/>
</dbReference>
<protein>
    <submittedName>
        <fullName evidence="2">Glycosyltransferase</fullName>
    </submittedName>
</protein>
<evidence type="ECO:0000313" key="3">
    <source>
        <dbReference type="Proteomes" id="UP001500141"/>
    </source>
</evidence>